<dbReference type="EMBL" id="KK365167">
    <property type="protein sequence ID" value="KCZ80692.1"/>
    <property type="molecule type" value="Genomic_DNA"/>
</dbReference>
<evidence type="ECO:0000313" key="1">
    <source>
        <dbReference type="EMBL" id="KCZ80692.1"/>
    </source>
</evidence>
<accession>A0A059F0Q6</accession>
<keyword evidence="2" id="KW-1185">Reference proteome</keyword>
<evidence type="ECO:0000313" key="2">
    <source>
        <dbReference type="Proteomes" id="UP000030655"/>
    </source>
</evidence>
<dbReference type="Proteomes" id="UP000030655">
    <property type="component" value="Unassembled WGS sequence"/>
</dbReference>
<gene>
    <name evidence="1" type="ORF">H312_01900</name>
</gene>
<proteinExistence type="predicted"/>
<organism evidence="1 2">
    <name type="scientific">Anncaliia algerae PRA339</name>
    <dbReference type="NCBI Taxonomy" id="1288291"/>
    <lineage>
        <taxon>Eukaryota</taxon>
        <taxon>Fungi</taxon>
        <taxon>Fungi incertae sedis</taxon>
        <taxon>Microsporidia</taxon>
        <taxon>Tubulinosematoidea</taxon>
        <taxon>Tubulinosematidae</taxon>
        <taxon>Anncaliia</taxon>
    </lineage>
</organism>
<protein>
    <submittedName>
        <fullName evidence="1">Uncharacterized protein</fullName>
    </submittedName>
</protein>
<dbReference type="HOGENOM" id="CLU_079387_0_0_1"/>
<name>A0A059F0Q6_9MICR</name>
<sequence length="305" mass="35783">MLTFLKVVSLFIYSKQVYSLKDLVDKFYDDLLGTPEAANIALKNFTFLSLQLGIIVSLVKTDLDLCKKESEEILKFKEYMDNSLLETPSTINDYLYNASAKNKWHSFWEGLREKLIKNENNFKYFVTLMPVLKENLIEWVNINKYNAKDINLEDFFKKTAVNICDAVKITIENDADASISRFKKIFASQIVLIDDISDKFSKFYHQFQELFNYTLSEEGDTNTCQILYFMKIFTSVYKVSSYKYLKNRQNNNIYNQKRSLNNLFRRSFKNTSGASNYMKLQVLCAEINLELANVMLKKLQELNKK</sequence>
<reference evidence="1 2" key="2">
    <citation type="submission" date="2014-03" db="EMBL/GenBank/DDBJ databases">
        <title>The Genome Sequence of Anncaliia algerae insect isolate PRA339.</title>
        <authorList>
            <consortium name="The Broad Institute Genome Sequencing Platform"/>
            <consortium name="The Broad Institute Genome Sequencing Center for Infectious Disease"/>
            <person name="Cuomo C."/>
            <person name="Becnel J."/>
            <person name="Sanscrainte N."/>
            <person name="Walker B."/>
            <person name="Young S.K."/>
            <person name="Zeng Q."/>
            <person name="Gargeya S."/>
            <person name="Fitzgerald M."/>
            <person name="Haas B."/>
            <person name="Abouelleil A."/>
            <person name="Alvarado L."/>
            <person name="Arachchi H.M."/>
            <person name="Berlin A.M."/>
            <person name="Chapman S.B."/>
            <person name="Dewar J."/>
            <person name="Goldberg J."/>
            <person name="Griggs A."/>
            <person name="Gujja S."/>
            <person name="Hansen M."/>
            <person name="Howarth C."/>
            <person name="Imamovic A."/>
            <person name="Larimer J."/>
            <person name="McCowan C."/>
            <person name="Murphy C."/>
            <person name="Neiman D."/>
            <person name="Pearson M."/>
            <person name="Priest M."/>
            <person name="Roberts A."/>
            <person name="Saif S."/>
            <person name="Shea T."/>
            <person name="Sisk P."/>
            <person name="Sykes S."/>
            <person name="Wortman J."/>
            <person name="Nusbaum C."/>
            <person name="Birren B."/>
        </authorList>
    </citation>
    <scope>NUCLEOTIDE SEQUENCE [LARGE SCALE GENOMIC DNA]</scope>
    <source>
        <strain evidence="1 2">PRA339</strain>
    </source>
</reference>
<dbReference type="VEuPathDB" id="MicrosporidiaDB:H312_01900"/>
<dbReference type="AlphaFoldDB" id="A0A059F0Q6"/>
<reference evidence="2" key="1">
    <citation type="submission" date="2013-02" db="EMBL/GenBank/DDBJ databases">
        <authorList>
            <consortium name="The Broad Institute Genome Sequencing Platform"/>
            <person name="Cuomo C."/>
            <person name="Becnel J."/>
            <person name="Sanscrainte N."/>
            <person name="Walker B."/>
            <person name="Young S.K."/>
            <person name="Zeng Q."/>
            <person name="Gargeya S."/>
            <person name="Fitzgerald M."/>
            <person name="Haas B."/>
            <person name="Abouelleil A."/>
            <person name="Alvarado L."/>
            <person name="Arachchi H.M."/>
            <person name="Berlin A.M."/>
            <person name="Chapman S.B."/>
            <person name="Dewar J."/>
            <person name="Goldberg J."/>
            <person name="Griggs A."/>
            <person name="Gujja S."/>
            <person name="Hansen M."/>
            <person name="Howarth C."/>
            <person name="Imamovic A."/>
            <person name="Larimer J."/>
            <person name="McCowan C."/>
            <person name="Murphy C."/>
            <person name="Neiman D."/>
            <person name="Pearson M."/>
            <person name="Priest M."/>
            <person name="Roberts A."/>
            <person name="Saif S."/>
            <person name="Shea T."/>
            <person name="Sisk P."/>
            <person name="Sykes S."/>
            <person name="Wortman J."/>
            <person name="Nusbaum C."/>
            <person name="Birren B."/>
        </authorList>
    </citation>
    <scope>NUCLEOTIDE SEQUENCE [LARGE SCALE GENOMIC DNA]</scope>
    <source>
        <strain evidence="2">PRA339</strain>
    </source>
</reference>
<dbReference type="OrthoDB" id="2197064at2759"/>